<reference evidence="1" key="1">
    <citation type="submission" date="2015-05" db="UniProtKB">
        <authorList>
            <consortium name="EnsemblMetazoa"/>
        </authorList>
    </citation>
    <scope>IDENTIFICATION</scope>
</reference>
<dbReference type="EMBL" id="ACPB03008231">
    <property type="status" value="NOT_ANNOTATED_CDS"/>
    <property type="molecule type" value="Genomic_DNA"/>
</dbReference>
<dbReference type="EnsemblMetazoa" id="RPRC013186-RA">
    <property type="protein sequence ID" value="RPRC013186-PA"/>
    <property type="gene ID" value="RPRC013186"/>
</dbReference>
<evidence type="ECO:0000313" key="2">
    <source>
        <dbReference type="Proteomes" id="UP000015103"/>
    </source>
</evidence>
<keyword evidence="2" id="KW-1185">Reference proteome</keyword>
<dbReference type="RefSeq" id="XP_073981369.1">
    <property type="nucleotide sequence ID" value="XM_074125268.1"/>
</dbReference>
<dbReference type="GeneID" id="141452822"/>
<protein>
    <submittedName>
        <fullName evidence="1">Uncharacterized protein</fullName>
    </submittedName>
</protein>
<organism evidence="1 2">
    <name type="scientific">Rhodnius prolixus</name>
    <name type="common">Triatomid bug</name>
    <dbReference type="NCBI Taxonomy" id="13249"/>
    <lineage>
        <taxon>Eukaryota</taxon>
        <taxon>Metazoa</taxon>
        <taxon>Ecdysozoa</taxon>
        <taxon>Arthropoda</taxon>
        <taxon>Hexapoda</taxon>
        <taxon>Insecta</taxon>
        <taxon>Pterygota</taxon>
        <taxon>Neoptera</taxon>
        <taxon>Paraneoptera</taxon>
        <taxon>Hemiptera</taxon>
        <taxon>Heteroptera</taxon>
        <taxon>Panheteroptera</taxon>
        <taxon>Cimicomorpha</taxon>
        <taxon>Reduviidae</taxon>
        <taxon>Triatominae</taxon>
        <taxon>Rhodnius</taxon>
    </lineage>
</organism>
<accession>T1IA65</accession>
<dbReference type="AlphaFoldDB" id="T1IA65"/>
<dbReference type="VEuPathDB" id="VectorBase:RPRC013186"/>
<dbReference type="InParanoid" id="T1IA65"/>
<proteinExistence type="predicted"/>
<sequence>MYSLVFLALIGLAAAAPQAIMPYSYGIMPYTSHITPYMHPGMMPVNSGIMGIMPKMIIPGIMTPDILKPVDDTPEVKQAKAAFAIEYQKALMGTRQKRDIATPFHTIPITSNINMMPYMNMMPNIGRSMYDIYSTPIVAHF</sequence>
<dbReference type="Proteomes" id="UP000015103">
    <property type="component" value="Unassembled WGS sequence"/>
</dbReference>
<evidence type="ECO:0000313" key="1">
    <source>
        <dbReference type="EnsemblMetazoa" id="RPRC013186-PA"/>
    </source>
</evidence>
<dbReference type="HOGENOM" id="CLU_1827708_0_0_1"/>
<name>T1IA65_RHOPR</name>